<name>A0A0F6YPD6_9BACT</name>
<dbReference type="Proteomes" id="UP000034883">
    <property type="component" value="Chromosome"/>
</dbReference>
<sequence>MGGNPYWYVVDYEEPLQSALDKLREREFEAGRYNPVMPFPMEDRNATPGKKHDSIKAALKASDADGTRSILDIVRISDEPDFCEAAPFDLEELRSILGTTRPTAEQVVASISRLLEPVVRGMALYVIAFEGERPAKVLFLGYSFD</sequence>
<accession>A0A0F6YPD6</accession>
<dbReference type="EMBL" id="CP011125">
    <property type="protein sequence ID" value="AKF11378.1"/>
    <property type="molecule type" value="Genomic_DNA"/>
</dbReference>
<evidence type="ECO:0000313" key="2">
    <source>
        <dbReference type="Proteomes" id="UP000034883"/>
    </source>
</evidence>
<gene>
    <name evidence="1" type="ORF">DB32_008527</name>
</gene>
<evidence type="ECO:0000313" key="1">
    <source>
        <dbReference type="EMBL" id="AKF11378.1"/>
    </source>
</evidence>
<proteinExistence type="predicted"/>
<dbReference type="KEGG" id="samy:DB32_008527"/>
<keyword evidence="2" id="KW-1185">Reference proteome</keyword>
<dbReference type="STRING" id="927083.DB32_008527"/>
<protein>
    <submittedName>
        <fullName evidence="1">Uncharacterized protein</fullName>
    </submittedName>
</protein>
<reference evidence="1 2" key="1">
    <citation type="submission" date="2015-03" db="EMBL/GenBank/DDBJ databases">
        <title>Genome assembly of Sandaracinus amylolyticus DSM 53668.</title>
        <authorList>
            <person name="Sharma G."/>
            <person name="Subramanian S."/>
        </authorList>
    </citation>
    <scope>NUCLEOTIDE SEQUENCE [LARGE SCALE GENOMIC DNA]</scope>
    <source>
        <strain evidence="1 2">DSM 53668</strain>
    </source>
</reference>
<dbReference type="AlphaFoldDB" id="A0A0F6YPD6"/>
<organism evidence="1 2">
    <name type="scientific">Sandaracinus amylolyticus</name>
    <dbReference type="NCBI Taxonomy" id="927083"/>
    <lineage>
        <taxon>Bacteria</taxon>
        <taxon>Pseudomonadati</taxon>
        <taxon>Myxococcota</taxon>
        <taxon>Polyangia</taxon>
        <taxon>Polyangiales</taxon>
        <taxon>Sandaracinaceae</taxon>
        <taxon>Sandaracinus</taxon>
    </lineage>
</organism>